<keyword evidence="5" id="KW-1185">Reference proteome</keyword>
<dbReference type="InterPro" id="IPR014939">
    <property type="entry name" value="CDT1_Gemini-bd-like"/>
</dbReference>
<dbReference type="GO" id="GO:0030174">
    <property type="term" value="P:regulation of DNA-templated DNA replication initiation"/>
    <property type="evidence" value="ECO:0007669"/>
    <property type="project" value="InterPro"/>
</dbReference>
<dbReference type="SMART" id="SM01075">
    <property type="entry name" value="CDT1"/>
    <property type="match status" value="1"/>
</dbReference>
<accession>T1I8X7</accession>
<dbReference type="GO" id="GO:0071163">
    <property type="term" value="P:DNA replication preinitiation complex assembly"/>
    <property type="evidence" value="ECO:0007669"/>
    <property type="project" value="InterPro"/>
</dbReference>
<dbReference type="InterPro" id="IPR032054">
    <property type="entry name" value="Cdt1_C"/>
</dbReference>
<organism evidence="4 5">
    <name type="scientific">Rhodnius prolixus</name>
    <name type="common">Triatomid bug</name>
    <dbReference type="NCBI Taxonomy" id="13249"/>
    <lineage>
        <taxon>Eukaryota</taxon>
        <taxon>Metazoa</taxon>
        <taxon>Ecdysozoa</taxon>
        <taxon>Arthropoda</taxon>
        <taxon>Hexapoda</taxon>
        <taxon>Insecta</taxon>
        <taxon>Pterygota</taxon>
        <taxon>Neoptera</taxon>
        <taxon>Paraneoptera</taxon>
        <taxon>Hemiptera</taxon>
        <taxon>Heteroptera</taxon>
        <taxon>Panheteroptera</taxon>
        <taxon>Cimicomorpha</taxon>
        <taxon>Reduviidae</taxon>
        <taxon>Triatominae</taxon>
        <taxon>Rhodnius</taxon>
    </lineage>
</organism>
<evidence type="ECO:0000259" key="3">
    <source>
        <dbReference type="SMART" id="SM01075"/>
    </source>
</evidence>
<dbReference type="VEuPathDB" id="VectorBase:RPRC012749"/>
<dbReference type="FunCoup" id="T1I8X7">
    <property type="interactions" value="928"/>
</dbReference>
<dbReference type="eggNOG" id="KOG4762">
    <property type="taxonomic scope" value="Eukaryota"/>
</dbReference>
<dbReference type="GO" id="GO:0000278">
    <property type="term" value="P:mitotic cell cycle"/>
    <property type="evidence" value="ECO:0007669"/>
    <property type="project" value="TreeGrafter"/>
</dbReference>
<dbReference type="InterPro" id="IPR038090">
    <property type="entry name" value="Cdt1_C_WH_dom_sf"/>
</dbReference>
<dbReference type="AlphaFoldDB" id="T1I8X7"/>
<dbReference type="InterPro" id="IPR036390">
    <property type="entry name" value="WH_DNA-bd_sf"/>
</dbReference>
<feature type="domain" description="CDT1 Geminin-binding" evidence="3">
    <location>
        <begin position="80"/>
        <end position="239"/>
    </location>
</feature>
<evidence type="ECO:0000313" key="4">
    <source>
        <dbReference type="EnsemblMetazoa" id="RPRC012749-PA"/>
    </source>
</evidence>
<dbReference type="GO" id="GO:0003677">
    <property type="term" value="F:DNA binding"/>
    <property type="evidence" value="ECO:0007669"/>
    <property type="project" value="InterPro"/>
</dbReference>
<dbReference type="SUPFAM" id="SSF46785">
    <property type="entry name" value="Winged helix' DNA-binding domain"/>
    <property type="match status" value="1"/>
</dbReference>
<dbReference type="GO" id="GO:0005634">
    <property type="term" value="C:nucleus"/>
    <property type="evidence" value="ECO:0007669"/>
    <property type="project" value="TreeGrafter"/>
</dbReference>
<dbReference type="Pfam" id="PF16679">
    <property type="entry name" value="CDT1_C"/>
    <property type="match status" value="1"/>
</dbReference>
<dbReference type="GO" id="GO:0000076">
    <property type="term" value="P:DNA replication checkpoint signaling"/>
    <property type="evidence" value="ECO:0007669"/>
    <property type="project" value="TreeGrafter"/>
</dbReference>
<dbReference type="OMA" id="TLPYSYK"/>
<proteinExistence type="inferred from homology"/>
<dbReference type="Pfam" id="PF08839">
    <property type="entry name" value="CDT1"/>
    <property type="match status" value="1"/>
</dbReference>
<dbReference type="STRING" id="13249.T1I8X7"/>
<dbReference type="Gene3D" id="1.10.10.1420">
    <property type="entry name" value="DNA replication factor Cdt1, C-terminal WH domain"/>
    <property type="match status" value="1"/>
</dbReference>
<dbReference type="PANTHER" id="PTHR28637">
    <property type="entry name" value="DNA REPLICATION FACTOR CDT1"/>
    <property type="match status" value="1"/>
</dbReference>
<evidence type="ECO:0000256" key="2">
    <source>
        <dbReference type="ARBA" id="ARBA00023306"/>
    </source>
</evidence>
<dbReference type="CDD" id="cd08674">
    <property type="entry name" value="Cdt1_m"/>
    <property type="match status" value="1"/>
</dbReference>
<dbReference type="EnsemblMetazoa" id="RPRC012749-RA">
    <property type="protein sequence ID" value="RPRC012749-PA"/>
    <property type="gene ID" value="RPRC012749"/>
</dbReference>
<dbReference type="InterPro" id="IPR045173">
    <property type="entry name" value="Cdt1"/>
</dbReference>
<name>T1I8X7_RHOPR</name>
<dbReference type="PANTHER" id="PTHR28637:SF1">
    <property type="entry name" value="DNA REPLICATION FACTOR CDT1"/>
    <property type="match status" value="1"/>
</dbReference>
<dbReference type="CDD" id="cd08767">
    <property type="entry name" value="Cdt1_c"/>
    <property type="match status" value="1"/>
</dbReference>
<sequence>MISSVDNTKVPDSPSLLRRSVFLSPTKSAPNSLPYISPKKLFSDSFNSALEKSSPTSPNKQGAYERFYALACSGKPAFTLPFSYRSLAETFRAVDTVVSIMQNRNETIIFSKLRSSVQQLSKNHLGQIASVFPEAYSFSQEKIRILGNQNDSYELVIKPVFENKEEEKEKAKGLMTPSILLDRKRRFYNALLDIVKTHHEDFLKTLQPPLKVPKDKLTRWHPAFDVESCPEISAENLPQPPNIEKYSTAKDVLSLYVGKTDVPYSGTTAGTSRNEPRLYNADPQERKPKARKWRSESAFFFFFSDKARDIFGVNPRMEKALERLSENNVTNTTATSKSIPALANALKGIPKSLLEKVRARQAAKAVELLTRNPEENKRRYELTRLPELARLLRNIFVTEKKNIIAKPLLLTKLCESFREIMDQSEMAHHIELLRDTVPGWIIISVVDNKEFVKLCKETNLTVVLGKLNQLVAKNSISF</sequence>
<evidence type="ECO:0000256" key="1">
    <source>
        <dbReference type="ARBA" id="ARBA00008356"/>
    </source>
</evidence>
<dbReference type="EMBL" id="ACPB03001910">
    <property type="status" value="NOT_ANNOTATED_CDS"/>
    <property type="molecule type" value="Genomic_DNA"/>
</dbReference>
<reference evidence="4" key="1">
    <citation type="submission" date="2015-05" db="UniProtKB">
        <authorList>
            <consortium name="EnsemblMetazoa"/>
        </authorList>
    </citation>
    <scope>IDENTIFICATION</scope>
</reference>
<dbReference type="InParanoid" id="T1I8X7"/>
<dbReference type="HOGENOM" id="CLU_023373_2_0_1"/>
<comment type="similarity">
    <text evidence="1">Belongs to the Cdt1 family.</text>
</comment>
<evidence type="ECO:0000313" key="5">
    <source>
        <dbReference type="Proteomes" id="UP000015103"/>
    </source>
</evidence>
<keyword evidence="2" id="KW-0131">Cell cycle</keyword>
<protein>
    <submittedName>
        <fullName evidence="4">CDT1 domain-containing protein</fullName>
    </submittedName>
</protein>
<dbReference type="GO" id="GO:0070182">
    <property type="term" value="F:DNA polymerase binding"/>
    <property type="evidence" value="ECO:0007669"/>
    <property type="project" value="TreeGrafter"/>
</dbReference>
<dbReference type="Proteomes" id="UP000015103">
    <property type="component" value="Unassembled WGS sequence"/>
</dbReference>